<dbReference type="Pfam" id="PF00332">
    <property type="entry name" value="Glyco_hydro_17"/>
    <property type="match status" value="1"/>
</dbReference>
<comment type="caution">
    <text evidence="7">The sequence shown here is derived from an EMBL/GenBank/DDBJ whole genome shotgun (WGS) entry which is preliminary data.</text>
</comment>
<evidence type="ECO:0000256" key="5">
    <source>
        <dbReference type="ARBA" id="ARBA00023295"/>
    </source>
</evidence>
<sequence>MISLFFFISFGDHNGRLQGVACLGVNYGQVGNNLLPPERVIDLLSAMKLTKVRIYYTNPQVLAAFAGSNVDHIATVENEMLGPLTDPDRPSSVSVPT</sequence>
<evidence type="ECO:0000313" key="7">
    <source>
        <dbReference type="EMBL" id="KAK4768280.1"/>
    </source>
</evidence>
<evidence type="ECO:0000256" key="4">
    <source>
        <dbReference type="ARBA" id="ARBA00022801"/>
    </source>
</evidence>
<protein>
    <recommendedName>
        <fullName evidence="3">glucan endo-1,3-beta-D-glucosidase</fullName>
        <ecNumber evidence="3">3.2.1.39</ecNumber>
    </recommendedName>
</protein>
<dbReference type="Gene3D" id="3.20.20.80">
    <property type="entry name" value="Glycosidases"/>
    <property type="match status" value="1"/>
</dbReference>
<evidence type="ECO:0000256" key="1">
    <source>
        <dbReference type="ARBA" id="ARBA00000382"/>
    </source>
</evidence>
<evidence type="ECO:0000256" key="3">
    <source>
        <dbReference type="ARBA" id="ARBA00012780"/>
    </source>
</evidence>
<name>A0AAN7KRC5_9MYRT</name>
<comment type="similarity">
    <text evidence="2 6">Belongs to the glycosyl hydrolase 17 family.</text>
</comment>
<dbReference type="EMBL" id="JAXIOK010000006">
    <property type="protein sequence ID" value="KAK4768280.1"/>
    <property type="molecule type" value="Genomic_DNA"/>
</dbReference>
<evidence type="ECO:0000256" key="2">
    <source>
        <dbReference type="ARBA" id="ARBA00008773"/>
    </source>
</evidence>
<dbReference type="EC" id="3.2.1.39" evidence="3"/>
<dbReference type="GO" id="GO:0042973">
    <property type="term" value="F:glucan endo-1,3-beta-D-glucosidase activity"/>
    <property type="evidence" value="ECO:0007669"/>
    <property type="project" value="UniProtKB-EC"/>
</dbReference>
<dbReference type="Proteomes" id="UP001345219">
    <property type="component" value="Chromosome 3"/>
</dbReference>
<dbReference type="SUPFAM" id="SSF51445">
    <property type="entry name" value="(Trans)glycosidases"/>
    <property type="match status" value="1"/>
</dbReference>
<keyword evidence="5" id="KW-0326">Glycosidase</keyword>
<organism evidence="7 8">
    <name type="scientific">Trapa incisa</name>
    <dbReference type="NCBI Taxonomy" id="236973"/>
    <lineage>
        <taxon>Eukaryota</taxon>
        <taxon>Viridiplantae</taxon>
        <taxon>Streptophyta</taxon>
        <taxon>Embryophyta</taxon>
        <taxon>Tracheophyta</taxon>
        <taxon>Spermatophyta</taxon>
        <taxon>Magnoliopsida</taxon>
        <taxon>eudicotyledons</taxon>
        <taxon>Gunneridae</taxon>
        <taxon>Pentapetalae</taxon>
        <taxon>rosids</taxon>
        <taxon>malvids</taxon>
        <taxon>Myrtales</taxon>
        <taxon>Lythraceae</taxon>
        <taxon>Trapa</taxon>
    </lineage>
</organism>
<dbReference type="AlphaFoldDB" id="A0AAN7KRC5"/>
<evidence type="ECO:0000313" key="8">
    <source>
        <dbReference type="Proteomes" id="UP001345219"/>
    </source>
</evidence>
<comment type="catalytic activity">
    <reaction evidence="1">
        <text>Hydrolysis of (1-&gt;3)-beta-D-glucosidic linkages in (1-&gt;3)-beta-D-glucans.</text>
        <dbReference type="EC" id="3.2.1.39"/>
    </reaction>
</comment>
<proteinExistence type="inferred from homology"/>
<dbReference type="PANTHER" id="PTHR32227">
    <property type="entry name" value="GLUCAN ENDO-1,3-BETA-GLUCOSIDASE BG1-RELATED-RELATED"/>
    <property type="match status" value="1"/>
</dbReference>
<evidence type="ECO:0000256" key="6">
    <source>
        <dbReference type="RuleBase" id="RU004335"/>
    </source>
</evidence>
<gene>
    <name evidence="7" type="ORF">SAY87_003421</name>
</gene>
<keyword evidence="8" id="KW-1185">Reference proteome</keyword>
<reference evidence="7 8" key="1">
    <citation type="journal article" date="2023" name="Hortic Res">
        <title>Pangenome of water caltrop reveals structural variations and asymmetric subgenome divergence after allopolyploidization.</title>
        <authorList>
            <person name="Zhang X."/>
            <person name="Chen Y."/>
            <person name="Wang L."/>
            <person name="Yuan Y."/>
            <person name="Fang M."/>
            <person name="Shi L."/>
            <person name="Lu R."/>
            <person name="Comes H.P."/>
            <person name="Ma Y."/>
            <person name="Chen Y."/>
            <person name="Huang G."/>
            <person name="Zhou Y."/>
            <person name="Zheng Z."/>
            <person name="Qiu Y."/>
        </authorList>
    </citation>
    <scope>NUCLEOTIDE SEQUENCE [LARGE SCALE GENOMIC DNA]</scope>
    <source>
        <tissue evidence="7">Roots</tissue>
    </source>
</reference>
<dbReference type="InterPro" id="IPR000490">
    <property type="entry name" value="Glyco_hydro_17"/>
</dbReference>
<keyword evidence="4" id="KW-0378">Hydrolase</keyword>
<dbReference type="InterPro" id="IPR044965">
    <property type="entry name" value="Glyco_hydro_17_plant"/>
</dbReference>
<accession>A0AAN7KRC5</accession>
<dbReference type="InterPro" id="IPR017853">
    <property type="entry name" value="GH"/>
</dbReference>
<dbReference type="GO" id="GO:0005975">
    <property type="term" value="P:carbohydrate metabolic process"/>
    <property type="evidence" value="ECO:0007669"/>
    <property type="project" value="InterPro"/>
</dbReference>